<dbReference type="Pfam" id="PF00173">
    <property type="entry name" value="Cyt-b5"/>
    <property type="match status" value="1"/>
</dbReference>
<feature type="binding site" evidence="6">
    <location>
        <position position="182"/>
    </location>
    <ligand>
        <name>FAD</name>
        <dbReference type="ChEBI" id="CHEBI:57692"/>
    </ligand>
</feature>
<name>A0A075AUZ7_ROZAC</name>
<dbReference type="PROSITE" id="PS50255">
    <property type="entry name" value="CYTOCHROME_B5_2"/>
    <property type="match status" value="1"/>
</dbReference>
<evidence type="ECO:0000256" key="3">
    <source>
        <dbReference type="ARBA" id="ARBA00022630"/>
    </source>
</evidence>
<dbReference type="STRING" id="988480.A0A075AUZ7"/>
<dbReference type="AlphaFoldDB" id="A0A075AUZ7"/>
<dbReference type="Gene3D" id="3.10.120.10">
    <property type="entry name" value="Cytochrome b5-like heme/steroid binding domain"/>
    <property type="match status" value="1"/>
</dbReference>
<evidence type="ECO:0000256" key="2">
    <source>
        <dbReference type="ARBA" id="ARBA00006105"/>
    </source>
</evidence>
<evidence type="ECO:0000256" key="6">
    <source>
        <dbReference type="PIRSR" id="PIRSR601834-1"/>
    </source>
</evidence>
<keyword evidence="3 6" id="KW-0285">Flavoprotein</keyword>
<dbReference type="Proteomes" id="UP000030755">
    <property type="component" value="Unassembled WGS sequence"/>
</dbReference>
<dbReference type="OrthoDB" id="10260134at2759"/>
<sequence>MGHFGYIFKFRSIQTESQTKLAIFSKEEFGNKIKAGSKWVIHEDLIYDVGDFSQQHPGGSEILVNQIGTDITKAFSGQVNETGKRHVHSRFAVAKLGEMIVGRLNTAKGEKSSKKLLTSLRSALEIKSTFSNLVHGSEKGSSEFVGPEMVSPVYKFRIRLPQSIKIEKWPSYFFLKCNNVSRPYTNVNSGTVDELEFLIRLYPEGQMSLNDSIFVGPPSYSDATFPKDENSYFALVAGTGITPVLQFLSYFWKRNVILNIHVFAIHKSPDDVFYNEDMTKLARYHKITISKEFTNGNRFTKELWNTFVPKDETKTLIVCGPKSFIETVDSFKLKNPMICL</sequence>
<keyword evidence="9" id="KW-1185">Reference proteome</keyword>
<dbReference type="SUPFAM" id="SSF55856">
    <property type="entry name" value="Cytochrome b5-like heme/steroid binding domain"/>
    <property type="match status" value="1"/>
</dbReference>
<feature type="binding site" evidence="6">
    <location>
        <position position="184"/>
    </location>
    <ligand>
        <name>FAD</name>
        <dbReference type="ChEBI" id="CHEBI:57692"/>
    </ligand>
</feature>
<dbReference type="InterPro" id="IPR001433">
    <property type="entry name" value="OxRdtase_FAD/NAD-bd"/>
</dbReference>
<feature type="binding site" evidence="6">
    <location>
        <position position="242"/>
    </location>
    <ligand>
        <name>FAD</name>
        <dbReference type="ChEBI" id="CHEBI:57692"/>
    </ligand>
</feature>
<organism evidence="8 9">
    <name type="scientific">Rozella allomycis (strain CSF55)</name>
    <dbReference type="NCBI Taxonomy" id="988480"/>
    <lineage>
        <taxon>Eukaryota</taxon>
        <taxon>Fungi</taxon>
        <taxon>Fungi incertae sedis</taxon>
        <taxon>Cryptomycota</taxon>
        <taxon>Cryptomycota incertae sedis</taxon>
        <taxon>Rozella</taxon>
    </lineage>
</organism>
<feature type="binding site" evidence="6">
    <location>
        <position position="207"/>
    </location>
    <ligand>
        <name>FAD</name>
        <dbReference type="ChEBI" id="CHEBI:57692"/>
    </ligand>
</feature>
<keyword evidence="5" id="KW-0560">Oxidoreductase</keyword>
<feature type="binding site" evidence="6">
    <location>
        <position position="208"/>
    </location>
    <ligand>
        <name>FAD</name>
        <dbReference type="ChEBI" id="CHEBI:57692"/>
    </ligand>
</feature>
<dbReference type="InterPro" id="IPR001834">
    <property type="entry name" value="CBR-like"/>
</dbReference>
<dbReference type="EMBL" id="KE561145">
    <property type="protein sequence ID" value="EPZ32542.1"/>
    <property type="molecule type" value="Genomic_DNA"/>
</dbReference>
<evidence type="ECO:0000256" key="4">
    <source>
        <dbReference type="ARBA" id="ARBA00022827"/>
    </source>
</evidence>
<evidence type="ECO:0000313" key="8">
    <source>
        <dbReference type="EMBL" id="EPZ32542.1"/>
    </source>
</evidence>
<comment type="similarity">
    <text evidence="2">Belongs to the flavoprotein pyridine nucleotide cytochrome reductase family.</text>
</comment>
<evidence type="ECO:0000259" key="7">
    <source>
        <dbReference type="PROSITE" id="PS50255"/>
    </source>
</evidence>
<feature type="binding site" evidence="6">
    <location>
        <position position="183"/>
    </location>
    <ligand>
        <name>FAD</name>
        <dbReference type="ChEBI" id="CHEBI:57692"/>
    </ligand>
</feature>
<reference evidence="8 9" key="1">
    <citation type="journal article" date="2013" name="Curr. Biol.">
        <title>Shared signatures of parasitism and phylogenomics unite Cryptomycota and microsporidia.</title>
        <authorList>
            <person name="James T.Y."/>
            <person name="Pelin A."/>
            <person name="Bonen L."/>
            <person name="Ahrendt S."/>
            <person name="Sain D."/>
            <person name="Corradi N."/>
            <person name="Stajich J.E."/>
        </authorList>
    </citation>
    <scope>NUCLEOTIDE SEQUENCE [LARGE SCALE GENOMIC DNA]</scope>
    <source>
        <strain evidence="8 9">CSF55</strain>
    </source>
</reference>
<proteinExistence type="inferred from homology"/>
<comment type="cofactor">
    <cofactor evidence="1 6">
        <name>FAD</name>
        <dbReference type="ChEBI" id="CHEBI:57692"/>
    </cofactor>
</comment>
<protein>
    <recommendedName>
        <fullName evidence="7">Cytochrome b5 heme-binding domain-containing protein</fullName>
    </recommendedName>
</protein>
<dbReference type="GO" id="GO:0016491">
    <property type="term" value="F:oxidoreductase activity"/>
    <property type="evidence" value="ECO:0007669"/>
    <property type="project" value="UniProtKB-KW"/>
</dbReference>
<dbReference type="SMART" id="SM01117">
    <property type="entry name" value="Cyt-b5"/>
    <property type="match status" value="1"/>
</dbReference>
<feature type="binding site" evidence="6">
    <location>
        <position position="198"/>
    </location>
    <ligand>
        <name>FAD</name>
        <dbReference type="ChEBI" id="CHEBI:57692"/>
    </ligand>
</feature>
<evidence type="ECO:0000313" key="9">
    <source>
        <dbReference type="Proteomes" id="UP000030755"/>
    </source>
</evidence>
<feature type="domain" description="Cytochrome b5 heme-binding" evidence="7">
    <location>
        <begin position="21"/>
        <end position="105"/>
    </location>
</feature>
<evidence type="ECO:0000256" key="1">
    <source>
        <dbReference type="ARBA" id="ARBA00001974"/>
    </source>
</evidence>
<dbReference type="SUPFAM" id="SSF52343">
    <property type="entry name" value="Ferredoxin reductase-like, C-terminal NADP-linked domain"/>
    <property type="match status" value="1"/>
</dbReference>
<dbReference type="Pfam" id="PF00175">
    <property type="entry name" value="NAD_binding_1"/>
    <property type="match status" value="1"/>
</dbReference>
<dbReference type="InterPro" id="IPR001199">
    <property type="entry name" value="Cyt_B5-like_heme/steroid-bd"/>
</dbReference>
<dbReference type="PANTHER" id="PTHR19370">
    <property type="entry name" value="NADH-CYTOCHROME B5 REDUCTASE"/>
    <property type="match status" value="1"/>
</dbReference>
<dbReference type="Gene3D" id="3.40.50.80">
    <property type="entry name" value="Nucleotide-binding domain of ferredoxin-NADP reductase (FNR) module"/>
    <property type="match status" value="1"/>
</dbReference>
<dbReference type="InterPro" id="IPR039261">
    <property type="entry name" value="FNR_nucleotide-bd"/>
</dbReference>
<dbReference type="InterPro" id="IPR036400">
    <property type="entry name" value="Cyt_B5-like_heme/steroid_sf"/>
</dbReference>
<accession>A0A075AUZ7</accession>
<evidence type="ECO:0000256" key="5">
    <source>
        <dbReference type="ARBA" id="ARBA00023002"/>
    </source>
</evidence>
<gene>
    <name evidence="8" type="ORF">O9G_002319</name>
</gene>
<keyword evidence="4 6" id="KW-0274">FAD</keyword>
<dbReference type="HOGENOM" id="CLU_816742_0_0_1"/>